<keyword evidence="2" id="KW-1185">Reference proteome</keyword>
<evidence type="ECO:0000313" key="1">
    <source>
        <dbReference type="EMBL" id="RLW10539.1"/>
    </source>
</evidence>
<protein>
    <submittedName>
        <fullName evidence="1">Uncharacterized protein</fullName>
    </submittedName>
</protein>
<sequence length="127" mass="14171">MEPEGCVVQRAPECLLSSPPPEMRWVYLLPPPRGRKREAIPLGTMQKAYRKDVLLDSLELLCSLMNLDEPSYIHYVITGRTLSQILKPAVCCESYKVHCQITRLKANSGDLNARGMVLACILDEAAA</sequence>
<gene>
    <name evidence="1" type="ORF">DV515_00002254</name>
</gene>
<dbReference type="Proteomes" id="UP000276834">
    <property type="component" value="Unassembled WGS sequence"/>
</dbReference>
<accession>A0A3L8T0I6</accession>
<comment type="caution">
    <text evidence="1">The sequence shown here is derived from an EMBL/GenBank/DDBJ whole genome shotgun (WGS) entry which is preliminary data.</text>
</comment>
<organism evidence="1 2">
    <name type="scientific">Chloebia gouldiae</name>
    <name type="common">Gouldian finch</name>
    <name type="synonym">Erythrura gouldiae</name>
    <dbReference type="NCBI Taxonomy" id="44316"/>
    <lineage>
        <taxon>Eukaryota</taxon>
        <taxon>Metazoa</taxon>
        <taxon>Chordata</taxon>
        <taxon>Craniata</taxon>
        <taxon>Vertebrata</taxon>
        <taxon>Euteleostomi</taxon>
        <taxon>Archelosauria</taxon>
        <taxon>Archosauria</taxon>
        <taxon>Dinosauria</taxon>
        <taxon>Saurischia</taxon>
        <taxon>Theropoda</taxon>
        <taxon>Coelurosauria</taxon>
        <taxon>Aves</taxon>
        <taxon>Neognathae</taxon>
        <taxon>Neoaves</taxon>
        <taxon>Telluraves</taxon>
        <taxon>Australaves</taxon>
        <taxon>Passeriformes</taxon>
        <taxon>Passeroidea</taxon>
        <taxon>Passeridae</taxon>
        <taxon>Chloebia</taxon>
    </lineage>
</organism>
<evidence type="ECO:0000313" key="2">
    <source>
        <dbReference type="Proteomes" id="UP000276834"/>
    </source>
</evidence>
<dbReference type="EMBL" id="QUSF01000004">
    <property type="protein sequence ID" value="RLW10539.1"/>
    <property type="molecule type" value="Genomic_DNA"/>
</dbReference>
<name>A0A3L8T0I6_CHLGU</name>
<dbReference type="AlphaFoldDB" id="A0A3L8T0I6"/>
<proteinExistence type="predicted"/>
<reference evidence="1 2" key="1">
    <citation type="journal article" date="2018" name="Proc. R. Soc. B">
        <title>A non-coding region near Follistatin controls head colour polymorphism in the Gouldian finch.</title>
        <authorList>
            <person name="Toomey M.B."/>
            <person name="Marques C.I."/>
            <person name="Andrade P."/>
            <person name="Araujo P.M."/>
            <person name="Sabatino S."/>
            <person name="Gazda M.A."/>
            <person name="Afonso S."/>
            <person name="Lopes R.J."/>
            <person name="Corbo J.C."/>
            <person name="Carneiro M."/>
        </authorList>
    </citation>
    <scope>NUCLEOTIDE SEQUENCE [LARGE SCALE GENOMIC DNA]</scope>
    <source>
        <strain evidence="1">Red01</strain>
        <tissue evidence="1">Muscle</tissue>
    </source>
</reference>